<dbReference type="AlphaFoldDB" id="A0AAE0LCJ5"/>
<evidence type="ECO:0000313" key="1">
    <source>
        <dbReference type="EMBL" id="KAK3279799.1"/>
    </source>
</evidence>
<protein>
    <submittedName>
        <fullName evidence="1">Uncharacterized protein</fullName>
    </submittedName>
</protein>
<sequence>MAGTDDLEEVARCIEATGGIVRDLADKRSRMNLKMHVAPPRNPDQKYLDLAMTYTDPATNAETRVERPQIMIGEATGHEALRFFRSDKLREGSRREKHGITLYGNDAVDRDYRALYDCLIDAYVEAWPRMMTEDTSEALAQFGNMMQLDLTDTDMDTQLQRIADRELSTKEHDGETVANKWERFMLGRIRIAFPYAQSEAQTAFVKQYTNDRVGETRMGLNVTLREPVAPKKTAARPTKVARNAHTADVAADDTAAVAPIFDGLSLTRVDADGARVAVPDVAVALCSHLRPAIVGTAEDEEARQRAERRPVHAHFAVVEMAQVFVLERNVYPLKYLRWACLASPTGAGGGRPIRSRLSNSFPQESYMGTMTDALGVMAASDASLIVGSYAEARREGRFKMRVDPSRTNNGYHTVCCETKTDDGRWVSHNSPQYAVQDDDGTGFLAFRASKYAPSSNDGADNPDTASANSKFSMQIFGDSDMEMELRALYDTFIDALCLAWPTIKAGHFKRELKLFGDLNIDASAAENVTTEELMHALATQKLLDRWNSHLRGCVTSGFPFNKDRSACFVKAIPDRDDPTLRRYGLHVTVPEFPSSGKDHAPVRLQDVSCTAIVTGRAGSCVNVDPDDVVQRVCRVSADRSEGDRSVERLTVRAAVFVFDTVYCANDNDLKVFPRRNLRWLCLDDASTGGNAGRVDYASLVN</sequence>
<gene>
    <name evidence="1" type="ORF">CYMTET_12336</name>
</gene>
<dbReference type="EMBL" id="LGRX02004665">
    <property type="protein sequence ID" value="KAK3279799.1"/>
    <property type="molecule type" value="Genomic_DNA"/>
</dbReference>
<accession>A0AAE0LCJ5</accession>
<dbReference type="Proteomes" id="UP001190700">
    <property type="component" value="Unassembled WGS sequence"/>
</dbReference>
<evidence type="ECO:0000313" key="2">
    <source>
        <dbReference type="Proteomes" id="UP001190700"/>
    </source>
</evidence>
<organism evidence="1 2">
    <name type="scientific">Cymbomonas tetramitiformis</name>
    <dbReference type="NCBI Taxonomy" id="36881"/>
    <lineage>
        <taxon>Eukaryota</taxon>
        <taxon>Viridiplantae</taxon>
        <taxon>Chlorophyta</taxon>
        <taxon>Pyramimonadophyceae</taxon>
        <taxon>Pyramimonadales</taxon>
        <taxon>Pyramimonadaceae</taxon>
        <taxon>Cymbomonas</taxon>
    </lineage>
</organism>
<name>A0AAE0LCJ5_9CHLO</name>
<keyword evidence="2" id="KW-1185">Reference proteome</keyword>
<proteinExistence type="predicted"/>
<comment type="caution">
    <text evidence="1">The sequence shown here is derived from an EMBL/GenBank/DDBJ whole genome shotgun (WGS) entry which is preliminary data.</text>
</comment>
<reference evidence="1 2" key="1">
    <citation type="journal article" date="2015" name="Genome Biol. Evol.">
        <title>Comparative Genomics of a Bacterivorous Green Alga Reveals Evolutionary Causalities and Consequences of Phago-Mixotrophic Mode of Nutrition.</title>
        <authorList>
            <person name="Burns J.A."/>
            <person name="Paasch A."/>
            <person name="Narechania A."/>
            <person name="Kim E."/>
        </authorList>
    </citation>
    <scope>NUCLEOTIDE SEQUENCE [LARGE SCALE GENOMIC DNA]</scope>
    <source>
        <strain evidence="1 2">PLY_AMNH</strain>
    </source>
</reference>